<name>A0A2T1NFN6_9FLAO</name>
<dbReference type="EMBL" id="PXOQ01000006">
    <property type="protein sequence ID" value="PSG91602.1"/>
    <property type="molecule type" value="Genomic_DNA"/>
</dbReference>
<keyword evidence="4" id="KW-1185">Reference proteome</keyword>
<evidence type="ECO:0000313" key="3">
    <source>
        <dbReference type="EMBL" id="PSG91602.1"/>
    </source>
</evidence>
<feature type="chain" id="PRO_5015498297" evidence="2">
    <location>
        <begin position="23"/>
        <end position="298"/>
    </location>
</feature>
<evidence type="ECO:0000256" key="1">
    <source>
        <dbReference type="SAM" id="MobiDB-lite"/>
    </source>
</evidence>
<dbReference type="InterPro" id="IPR005901">
    <property type="entry name" value="GLPGLI"/>
</dbReference>
<sequence>MKKSLKIILLLVITLITQNGIAQKEFTGKATYVSKTTVDLDQWGGKEMSPERKKMIMDRMKSFLEKTYILTFNKTESIFKEEEQLDAPGSGGFGAMMGSFSAGDQYKNVKDNVILQEQEFFGKQFLISDSIPQLKWEMTGETKQIGQYTCFKATAMKPVDEFDFSNMRRKRGDEKKNEEKEQTEKAKDTTKTATSAFMEGIEMPKEVEVTAWYTLQVPINNGPSEYAGLPGLILEVNSGRTTILCTSITLNPSEKTEIEKPKKGTKVTKQEYADIVKKKMEEMREIYGGRGGRGGGRR</sequence>
<dbReference type="OrthoDB" id="1068986at2"/>
<organism evidence="3 4">
    <name type="scientific">Aurantibacter aestuarii</name>
    <dbReference type="NCBI Taxonomy" id="1266046"/>
    <lineage>
        <taxon>Bacteria</taxon>
        <taxon>Pseudomonadati</taxon>
        <taxon>Bacteroidota</taxon>
        <taxon>Flavobacteriia</taxon>
        <taxon>Flavobacteriales</taxon>
        <taxon>Flavobacteriaceae</taxon>
        <taxon>Aurantibacter</taxon>
    </lineage>
</organism>
<dbReference type="Pfam" id="PF09697">
    <property type="entry name" value="Porph_ging"/>
    <property type="match status" value="1"/>
</dbReference>
<dbReference type="NCBIfam" id="TIGR01200">
    <property type="entry name" value="GLPGLI"/>
    <property type="match status" value="1"/>
</dbReference>
<dbReference type="RefSeq" id="WP_106461898.1">
    <property type="nucleotide sequence ID" value="NZ_PXOQ01000006.1"/>
</dbReference>
<protein>
    <submittedName>
        <fullName evidence="3">GLPGLI family protein</fullName>
    </submittedName>
</protein>
<feature type="compositionally biased region" description="Basic and acidic residues" evidence="1">
    <location>
        <begin position="171"/>
        <end position="190"/>
    </location>
</feature>
<gene>
    <name evidence="3" type="ORF">C7H52_00370</name>
</gene>
<accession>A0A2T1NFN6</accession>
<dbReference type="AlphaFoldDB" id="A0A2T1NFN6"/>
<dbReference type="Proteomes" id="UP000238426">
    <property type="component" value="Unassembled WGS sequence"/>
</dbReference>
<reference evidence="3 4" key="1">
    <citation type="submission" date="2018-03" db="EMBL/GenBank/DDBJ databases">
        <title>Mesoflavibacter sp. HG37 and Mesoflavibacter sp. HG96 sp.nov., two marine bacteria isolated from seawater of Western Pacific Ocean.</title>
        <authorList>
            <person name="Cheng H."/>
            <person name="Wu Y.-H."/>
            <person name="Guo L.-L."/>
            <person name="Xu X.-W."/>
        </authorList>
    </citation>
    <scope>NUCLEOTIDE SEQUENCE [LARGE SCALE GENOMIC DNA]</scope>
    <source>
        <strain evidence="3 4">KCTC 32269</strain>
    </source>
</reference>
<keyword evidence="2" id="KW-0732">Signal</keyword>
<comment type="caution">
    <text evidence="3">The sequence shown here is derived from an EMBL/GenBank/DDBJ whole genome shotgun (WGS) entry which is preliminary data.</text>
</comment>
<evidence type="ECO:0000256" key="2">
    <source>
        <dbReference type="SAM" id="SignalP"/>
    </source>
</evidence>
<feature type="signal peptide" evidence="2">
    <location>
        <begin position="1"/>
        <end position="22"/>
    </location>
</feature>
<feature type="region of interest" description="Disordered" evidence="1">
    <location>
        <begin position="164"/>
        <end position="191"/>
    </location>
</feature>
<evidence type="ECO:0000313" key="4">
    <source>
        <dbReference type="Proteomes" id="UP000238426"/>
    </source>
</evidence>
<proteinExistence type="predicted"/>